<evidence type="ECO:0000256" key="4">
    <source>
        <dbReference type="ARBA" id="ARBA00023163"/>
    </source>
</evidence>
<dbReference type="InterPro" id="IPR000847">
    <property type="entry name" value="LysR_HTH_N"/>
</dbReference>
<dbReference type="PROSITE" id="PS50931">
    <property type="entry name" value="HTH_LYSR"/>
    <property type="match status" value="1"/>
</dbReference>
<keyword evidence="4" id="KW-0804">Transcription</keyword>
<dbReference type="SUPFAM" id="SSF46785">
    <property type="entry name" value="Winged helix' DNA-binding domain"/>
    <property type="match status" value="1"/>
</dbReference>
<reference evidence="6 7" key="1">
    <citation type="journal article" date="2009" name="Int. J. Syst. Evol. Microbiol.">
        <title>Transfer of Teichococcus ludipueritiae and Muricoccus roseus to the genus Roseomonas, as Roseomonas ludipueritiae comb. nov. and Roseomonas rosea comb. nov., respectively, and emended description of the genus Roseomonas.</title>
        <authorList>
            <person name="Sanchez-Porro C."/>
            <person name="Gallego V."/>
            <person name="Busse H.J."/>
            <person name="Kampfer P."/>
            <person name="Ventosa A."/>
        </authorList>
    </citation>
    <scope>NUCLEOTIDE SEQUENCE [LARGE SCALE GENOMIC DNA]</scope>
    <source>
        <strain evidence="6 7">DSM 14915</strain>
    </source>
</reference>
<evidence type="ECO:0000313" key="6">
    <source>
        <dbReference type="EMBL" id="MBC9176609.1"/>
    </source>
</evidence>
<name>A0ABR7R4K2_9PROT</name>
<dbReference type="Pfam" id="PF00126">
    <property type="entry name" value="HTH_1"/>
    <property type="match status" value="1"/>
</dbReference>
<sequence>MDRLDAMEIAIAAIDEGSLAAAARRFGRSAAAATRAIALLEEDAGETLLLRSTRGLRPTEAGERHATVWREVLARLAEIRKEQAPNVINGTLVLTAPELFGRLKVAPVLEAFLEAHPEVRARALLLNRMVDMVGEGIDVAVRLAHLQDSGLVAVRLGEVRQVICASPAYLARHGLPREPTELAGHRCIGVNPDGNRELWTFRQKAGSARTRSVQVRTQLSITSVGTGLDAALRGKGLVRALSYQVAGPLAVGQLRRVLTSFEPEAVPVHMIFRPNPRPWSPVRAFVDHAVPALRRELAQTAAVVDWLPTPQD</sequence>
<accession>A0ABR7R4K2</accession>
<feature type="domain" description="HTH lysR-type" evidence="5">
    <location>
        <begin position="1"/>
        <end position="59"/>
    </location>
</feature>
<keyword evidence="3" id="KW-0238">DNA-binding</keyword>
<organism evidence="6 7">
    <name type="scientific">Pseudoroseomonas ludipueritiae</name>
    <dbReference type="NCBI Taxonomy" id="198093"/>
    <lineage>
        <taxon>Bacteria</taxon>
        <taxon>Pseudomonadati</taxon>
        <taxon>Pseudomonadota</taxon>
        <taxon>Alphaproteobacteria</taxon>
        <taxon>Acetobacterales</taxon>
        <taxon>Acetobacteraceae</taxon>
        <taxon>Pseudoroseomonas</taxon>
    </lineage>
</organism>
<dbReference type="Proteomes" id="UP000603940">
    <property type="component" value="Unassembled WGS sequence"/>
</dbReference>
<gene>
    <name evidence="6" type="ORF">IBL25_06600</name>
</gene>
<comment type="similarity">
    <text evidence="1">Belongs to the LysR transcriptional regulatory family.</text>
</comment>
<dbReference type="RefSeq" id="WP_187777763.1">
    <property type="nucleotide sequence ID" value="NZ_JACTUZ010000016.1"/>
</dbReference>
<dbReference type="EMBL" id="JACTUZ010000016">
    <property type="protein sequence ID" value="MBC9176609.1"/>
    <property type="molecule type" value="Genomic_DNA"/>
</dbReference>
<keyword evidence="2" id="KW-0805">Transcription regulation</keyword>
<proteinExistence type="inferred from homology"/>
<dbReference type="SUPFAM" id="SSF53850">
    <property type="entry name" value="Periplasmic binding protein-like II"/>
    <property type="match status" value="1"/>
</dbReference>
<protein>
    <submittedName>
        <fullName evidence="6">LysR family transcriptional regulator</fullName>
    </submittedName>
</protein>
<dbReference type="InterPro" id="IPR036390">
    <property type="entry name" value="WH_DNA-bd_sf"/>
</dbReference>
<dbReference type="CDD" id="cd08471">
    <property type="entry name" value="PBP2_CrgA_like_2"/>
    <property type="match status" value="1"/>
</dbReference>
<evidence type="ECO:0000256" key="1">
    <source>
        <dbReference type="ARBA" id="ARBA00009437"/>
    </source>
</evidence>
<keyword evidence="7" id="KW-1185">Reference proteome</keyword>
<evidence type="ECO:0000259" key="5">
    <source>
        <dbReference type="PROSITE" id="PS50931"/>
    </source>
</evidence>
<dbReference type="InterPro" id="IPR005119">
    <property type="entry name" value="LysR_subst-bd"/>
</dbReference>
<comment type="caution">
    <text evidence="6">The sequence shown here is derived from an EMBL/GenBank/DDBJ whole genome shotgun (WGS) entry which is preliminary data.</text>
</comment>
<dbReference type="Gene3D" id="1.10.10.10">
    <property type="entry name" value="Winged helix-like DNA-binding domain superfamily/Winged helix DNA-binding domain"/>
    <property type="match status" value="1"/>
</dbReference>
<dbReference type="PANTHER" id="PTHR30537">
    <property type="entry name" value="HTH-TYPE TRANSCRIPTIONAL REGULATOR"/>
    <property type="match status" value="1"/>
</dbReference>
<dbReference type="Gene3D" id="3.40.190.290">
    <property type="match status" value="1"/>
</dbReference>
<evidence type="ECO:0000313" key="7">
    <source>
        <dbReference type="Proteomes" id="UP000603940"/>
    </source>
</evidence>
<evidence type="ECO:0000256" key="2">
    <source>
        <dbReference type="ARBA" id="ARBA00023015"/>
    </source>
</evidence>
<evidence type="ECO:0000256" key="3">
    <source>
        <dbReference type="ARBA" id="ARBA00023125"/>
    </source>
</evidence>
<dbReference type="InterPro" id="IPR058163">
    <property type="entry name" value="LysR-type_TF_proteobact-type"/>
</dbReference>
<dbReference type="PANTHER" id="PTHR30537:SF5">
    <property type="entry name" value="HTH-TYPE TRANSCRIPTIONAL ACTIVATOR TTDR-RELATED"/>
    <property type="match status" value="1"/>
</dbReference>
<dbReference type="InterPro" id="IPR036388">
    <property type="entry name" value="WH-like_DNA-bd_sf"/>
</dbReference>
<dbReference type="Pfam" id="PF03466">
    <property type="entry name" value="LysR_substrate"/>
    <property type="match status" value="1"/>
</dbReference>